<dbReference type="GO" id="GO:0016757">
    <property type="term" value="F:glycosyltransferase activity"/>
    <property type="evidence" value="ECO:0007669"/>
    <property type="project" value="InterPro"/>
</dbReference>
<proteinExistence type="predicted"/>
<evidence type="ECO:0000313" key="3">
    <source>
        <dbReference type="EMBL" id="AZN39625.1"/>
    </source>
</evidence>
<dbReference type="KEGG" id="palb:EJC50_08100"/>
<accession>A0A3Q8X3L0</accession>
<evidence type="ECO:0000259" key="2">
    <source>
        <dbReference type="Pfam" id="PF13439"/>
    </source>
</evidence>
<dbReference type="InterPro" id="IPR050194">
    <property type="entry name" value="Glycosyltransferase_grp1"/>
</dbReference>
<dbReference type="Pfam" id="PF00534">
    <property type="entry name" value="Glycos_transf_1"/>
    <property type="match status" value="1"/>
</dbReference>
<dbReference type="Proteomes" id="UP000272528">
    <property type="component" value="Chromosome"/>
</dbReference>
<dbReference type="CDD" id="cd03801">
    <property type="entry name" value="GT4_PimA-like"/>
    <property type="match status" value="1"/>
</dbReference>
<dbReference type="AlphaFoldDB" id="A0A3Q8X3L0"/>
<evidence type="ECO:0000259" key="1">
    <source>
        <dbReference type="Pfam" id="PF00534"/>
    </source>
</evidence>
<dbReference type="SUPFAM" id="SSF53756">
    <property type="entry name" value="UDP-Glycosyltransferase/glycogen phosphorylase"/>
    <property type="match status" value="1"/>
</dbReference>
<dbReference type="PANTHER" id="PTHR45947">
    <property type="entry name" value="SULFOQUINOVOSYL TRANSFERASE SQD2"/>
    <property type="match status" value="1"/>
</dbReference>
<protein>
    <submittedName>
        <fullName evidence="3">Glycosyltransferase family 1 protein</fullName>
    </submittedName>
</protein>
<dbReference type="OrthoDB" id="9815550at2"/>
<keyword evidence="4" id="KW-1185">Reference proteome</keyword>
<name>A0A3Q8X3L0_9BACL</name>
<gene>
    <name evidence="3" type="ORF">EJC50_08100</name>
</gene>
<dbReference type="InterPro" id="IPR001296">
    <property type="entry name" value="Glyco_trans_1"/>
</dbReference>
<dbReference type="InterPro" id="IPR028098">
    <property type="entry name" value="Glyco_trans_4-like_N"/>
</dbReference>
<sequence length="409" mass="45980">MRILLATYWAIPHVGGVWKYMLQLKERLEAMGHQVDMLGNSPDNTKIHMPGSNKELSKDVLRPLVMAKLNAARVPQVHSDHFVLHCEFERYYMELAAAYFGVAQYDLIHTQDIFAARAFERVRAPRTALVAHVHGSVALELTMNYKLNPQLGVKEGDPAWLYFNGLEHYGANAGHITVTANNWQKELLVQSFGVQANRISVFPYGLDIDAFTRKLKQGTTVSRPPGKKVIICPARLAFVKGIDVLIAALYRLKQRRQDWVCWIVGNGEKRDDLLRQTAELQLQQEVLFLGERDDIPGLLNNSDIFVHACIQDNQPFSVMEAQVAGLPALVSSAGGLPEMVQHGVNGLISPVRDTLTLATQLEMLLENDALRRQLGHNARQWAAKQWSMNTMMSNVIRVYQTAIAKSRIP</sequence>
<feature type="domain" description="Glycosyl transferase family 1" evidence="1">
    <location>
        <begin position="224"/>
        <end position="381"/>
    </location>
</feature>
<dbReference type="EMBL" id="CP034437">
    <property type="protein sequence ID" value="AZN39625.1"/>
    <property type="molecule type" value="Genomic_DNA"/>
</dbReference>
<dbReference type="Gene3D" id="3.40.50.2000">
    <property type="entry name" value="Glycogen Phosphorylase B"/>
    <property type="match status" value="2"/>
</dbReference>
<dbReference type="PANTHER" id="PTHR45947:SF3">
    <property type="entry name" value="SULFOQUINOVOSYL TRANSFERASE SQD2"/>
    <property type="match status" value="1"/>
</dbReference>
<organism evidence="3 4">
    <name type="scientific">Paenibacillus albus</name>
    <dbReference type="NCBI Taxonomy" id="2495582"/>
    <lineage>
        <taxon>Bacteria</taxon>
        <taxon>Bacillati</taxon>
        <taxon>Bacillota</taxon>
        <taxon>Bacilli</taxon>
        <taxon>Bacillales</taxon>
        <taxon>Paenibacillaceae</taxon>
        <taxon>Paenibacillus</taxon>
    </lineage>
</organism>
<dbReference type="Pfam" id="PF13439">
    <property type="entry name" value="Glyco_transf_4"/>
    <property type="match status" value="1"/>
</dbReference>
<keyword evidence="3" id="KW-0808">Transferase</keyword>
<dbReference type="RefSeq" id="WP_126014383.1">
    <property type="nucleotide sequence ID" value="NZ_CP034437.1"/>
</dbReference>
<reference evidence="4" key="1">
    <citation type="submission" date="2018-12" db="EMBL/GenBank/DDBJ databases">
        <title>Genome sequence of Peanibacillus sp.</title>
        <authorList>
            <person name="Subramani G."/>
            <person name="Srinivasan S."/>
            <person name="Kim M.K."/>
        </authorList>
    </citation>
    <scope>NUCLEOTIDE SEQUENCE [LARGE SCALE GENOMIC DNA]</scope>
    <source>
        <strain evidence="4">18JY67-1</strain>
    </source>
</reference>
<feature type="domain" description="Glycosyltransferase subfamily 4-like N-terminal" evidence="2">
    <location>
        <begin position="14"/>
        <end position="209"/>
    </location>
</feature>
<evidence type="ECO:0000313" key="4">
    <source>
        <dbReference type="Proteomes" id="UP000272528"/>
    </source>
</evidence>